<dbReference type="PANTHER" id="PTHR12955">
    <property type="entry name" value="SARCOMA ANTIGEN NY-SAR-95-RELATED"/>
    <property type="match status" value="1"/>
</dbReference>
<dbReference type="Proteomes" id="UP000015103">
    <property type="component" value="Unassembled WGS sequence"/>
</dbReference>
<evidence type="ECO:0000256" key="5">
    <source>
        <dbReference type="ARBA" id="ARBA00022490"/>
    </source>
</evidence>
<keyword evidence="12" id="KW-0469">Meiosis</keyword>
<evidence type="ECO:0000256" key="7">
    <source>
        <dbReference type="ARBA" id="ARBA00022776"/>
    </source>
</evidence>
<keyword evidence="4" id="KW-0217">Developmental protein</keyword>
<evidence type="ECO:0000256" key="14">
    <source>
        <dbReference type="ARBA" id="ARBA00030658"/>
    </source>
</evidence>
<keyword evidence="7" id="KW-0498">Mitosis</keyword>
<evidence type="ECO:0000256" key="1">
    <source>
        <dbReference type="ARBA" id="ARBA00004123"/>
    </source>
</evidence>
<evidence type="ECO:0000256" key="17">
    <source>
        <dbReference type="ARBA" id="ARBA00065185"/>
    </source>
</evidence>
<dbReference type="VEuPathDB" id="VectorBase:RPRC004648"/>
<dbReference type="EnsemblMetazoa" id="RPRC004648-RA">
    <property type="protein sequence ID" value="RPRC004648-PA"/>
    <property type="gene ID" value="RPRC004648"/>
</dbReference>
<comment type="subunit">
    <text evidence="17">Belongs to the multiprotein complex Integrator, at least composed of IntS1, IntS2, IntS3, IntS4, omd/IntS5, IntS6, defl/IntS7, IntS8, IntS9, IntS10, IntS11, IntS12, asun/IntS13, IntS14 and IntS15. The core complex associates with protein phosphatase 2A subunits mts/PP2A and Pp2A-29B, to form the Integrator-PP2A (INTAC) complex.</text>
</comment>
<accession>T1HKS4</accession>
<keyword evidence="13" id="KW-0131">Cell cycle</keyword>
<reference evidence="18" key="1">
    <citation type="submission" date="2015-05" db="UniProtKB">
        <authorList>
            <consortium name="EnsemblMetazoa"/>
        </authorList>
    </citation>
    <scope>IDENTIFICATION</scope>
</reference>
<dbReference type="PANTHER" id="PTHR12955:SF1">
    <property type="entry name" value="INTEGRATOR COMPLEX SUBUNIT 13"/>
    <property type="match status" value="1"/>
</dbReference>
<evidence type="ECO:0000313" key="18">
    <source>
        <dbReference type="EnsemblMetazoa" id="RPRC004648-PA"/>
    </source>
</evidence>
<comment type="similarity">
    <text evidence="16">Belongs to the Integrator subunit 13 family.</text>
</comment>
<keyword evidence="8" id="KW-0221">Differentiation</keyword>
<dbReference type="GO" id="GO:0007346">
    <property type="term" value="P:regulation of mitotic cell cycle"/>
    <property type="evidence" value="ECO:0007669"/>
    <property type="project" value="TreeGrafter"/>
</dbReference>
<proteinExistence type="inferred from homology"/>
<dbReference type="InParanoid" id="T1HKS4"/>
<dbReference type="AlphaFoldDB" id="T1HKS4"/>
<dbReference type="HOGENOM" id="CLU_1327832_0_0_1"/>
<evidence type="ECO:0000256" key="8">
    <source>
        <dbReference type="ARBA" id="ARBA00022782"/>
    </source>
</evidence>
<keyword evidence="6" id="KW-0132">Cell division</keyword>
<keyword evidence="11" id="KW-0539">Nucleus</keyword>
<name>T1HKS4_RHOPR</name>
<evidence type="ECO:0000256" key="6">
    <source>
        <dbReference type="ARBA" id="ARBA00022618"/>
    </source>
</evidence>
<evidence type="ECO:0000256" key="4">
    <source>
        <dbReference type="ARBA" id="ARBA00022473"/>
    </source>
</evidence>
<dbReference type="InterPro" id="IPR019355">
    <property type="entry name" value="Cell_cycle_regulator_Mat89Bb"/>
</dbReference>
<evidence type="ECO:0000256" key="16">
    <source>
        <dbReference type="ARBA" id="ARBA00061603"/>
    </source>
</evidence>
<evidence type="ECO:0000256" key="3">
    <source>
        <dbReference type="ARBA" id="ARBA00020501"/>
    </source>
</evidence>
<evidence type="ECO:0000313" key="19">
    <source>
        <dbReference type="Proteomes" id="UP000015103"/>
    </source>
</evidence>
<comment type="subcellular location">
    <subcellularLocation>
        <location evidence="2">Cytoplasm</location>
        <location evidence="2">Perinuclear region</location>
    </subcellularLocation>
    <subcellularLocation>
        <location evidence="1">Nucleus</location>
    </subcellularLocation>
</comment>
<organism evidence="18 19">
    <name type="scientific">Rhodnius prolixus</name>
    <name type="common">Triatomid bug</name>
    <dbReference type="NCBI Taxonomy" id="13249"/>
    <lineage>
        <taxon>Eukaryota</taxon>
        <taxon>Metazoa</taxon>
        <taxon>Ecdysozoa</taxon>
        <taxon>Arthropoda</taxon>
        <taxon>Hexapoda</taxon>
        <taxon>Insecta</taxon>
        <taxon>Pterygota</taxon>
        <taxon>Neoptera</taxon>
        <taxon>Paraneoptera</taxon>
        <taxon>Hemiptera</taxon>
        <taxon>Heteroptera</taxon>
        <taxon>Panheteroptera</taxon>
        <taxon>Cimicomorpha</taxon>
        <taxon>Reduviidae</taxon>
        <taxon>Triatominae</taxon>
        <taxon>Rhodnius</taxon>
    </lineage>
</organism>
<evidence type="ECO:0000256" key="11">
    <source>
        <dbReference type="ARBA" id="ARBA00023242"/>
    </source>
</evidence>
<dbReference type="GO" id="GO:0051301">
    <property type="term" value="P:cell division"/>
    <property type="evidence" value="ECO:0007669"/>
    <property type="project" value="UniProtKB-KW"/>
</dbReference>
<keyword evidence="19" id="KW-1185">Reference proteome</keyword>
<keyword evidence="5" id="KW-0963">Cytoplasm</keyword>
<evidence type="ECO:0000256" key="10">
    <source>
        <dbReference type="ARBA" id="ARBA00023054"/>
    </source>
</evidence>
<dbReference type="GO" id="GO:0051321">
    <property type="term" value="P:meiotic cell cycle"/>
    <property type="evidence" value="ECO:0007669"/>
    <property type="project" value="UniProtKB-KW"/>
</dbReference>
<dbReference type="GO" id="GO:0007283">
    <property type="term" value="P:spermatogenesis"/>
    <property type="evidence" value="ECO:0007669"/>
    <property type="project" value="UniProtKB-KW"/>
</dbReference>
<dbReference type="STRING" id="13249.T1HKS4"/>
<dbReference type="EMBL" id="ACPB03014654">
    <property type="status" value="NOT_ANNOTATED_CDS"/>
    <property type="molecule type" value="Genomic_DNA"/>
</dbReference>
<dbReference type="GO" id="GO:0048471">
    <property type="term" value="C:perinuclear region of cytoplasm"/>
    <property type="evidence" value="ECO:0007669"/>
    <property type="project" value="UniProtKB-SubCell"/>
</dbReference>
<evidence type="ECO:0000256" key="15">
    <source>
        <dbReference type="ARBA" id="ARBA00032585"/>
    </source>
</evidence>
<evidence type="ECO:0000256" key="9">
    <source>
        <dbReference type="ARBA" id="ARBA00022871"/>
    </source>
</evidence>
<keyword evidence="9" id="KW-0744">Spermatogenesis</keyword>
<sequence>METMLLLDKYFPENDSSNMIYFKHYMEPISSLIKKSELREYDLIECKRNIYSLAYNEVKQEPLIPAGLEANIELEAIQYHHIWTELKSLIREHCITEKHVQIMNCLLEVKSKDFSSIIVKDELEQSLKELNRLCAENFSVKTPLLRETISFVQKTVLELWMERYECKNSRPEFAGMCNAQLLPNGNMKSSLYPNLINLKSFYKSKKD</sequence>
<dbReference type="Pfam" id="PF10221">
    <property type="entry name" value="Mat89Bb"/>
    <property type="match status" value="1"/>
</dbReference>
<keyword evidence="10" id="KW-0175">Coiled coil</keyword>
<dbReference type="GO" id="GO:0030154">
    <property type="term" value="P:cell differentiation"/>
    <property type="evidence" value="ECO:0007669"/>
    <property type="project" value="UniProtKB-KW"/>
</dbReference>
<evidence type="ECO:0000256" key="2">
    <source>
        <dbReference type="ARBA" id="ARBA00004556"/>
    </source>
</evidence>
<dbReference type="GO" id="GO:0051642">
    <property type="term" value="P:centrosome localization"/>
    <property type="evidence" value="ECO:0007669"/>
    <property type="project" value="TreeGrafter"/>
</dbReference>
<evidence type="ECO:0000256" key="12">
    <source>
        <dbReference type="ARBA" id="ARBA00023254"/>
    </source>
</evidence>
<dbReference type="GO" id="GO:0032039">
    <property type="term" value="C:integrator complex"/>
    <property type="evidence" value="ECO:0007669"/>
    <property type="project" value="TreeGrafter"/>
</dbReference>
<dbReference type="eggNOG" id="KOG3711">
    <property type="taxonomic scope" value="Eukaryota"/>
</dbReference>
<protein>
    <recommendedName>
        <fullName evidence="3">Protein asunder</fullName>
    </recommendedName>
    <alternativeName>
        <fullName evidence="15">Cell cycle regulator Mat89Bb</fullName>
    </alternativeName>
    <alternativeName>
        <fullName evidence="14">Set apart in position or space protein</fullName>
    </alternativeName>
</protein>
<evidence type="ECO:0000256" key="13">
    <source>
        <dbReference type="ARBA" id="ARBA00023306"/>
    </source>
</evidence>